<evidence type="ECO:0000313" key="4">
    <source>
        <dbReference type="Proteomes" id="UP000585474"/>
    </source>
</evidence>
<name>A0A7J0E0M5_9ERIC</name>
<dbReference type="Pfam" id="PF13266">
    <property type="entry name" value="DUF4057"/>
    <property type="match status" value="1"/>
</dbReference>
<dbReference type="AlphaFoldDB" id="A0A7J0E0M5"/>
<reference evidence="4" key="1">
    <citation type="submission" date="2019-07" db="EMBL/GenBank/DDBJ databases">
        <title>De Novo Assembly of kiwifruit Actinidia rufa.</title>
        <authorList>
            <person name="Sugita-Konishi S."/>
            <person name="Sato K."/>
            <person name="Mori E."/>
            <person name="Abe Y."/>
            <person name="Kisaki G."/>
            <person name="Hamano K."/>
            <person name="Suezawa K."/>
            <person name="Otani M."/>
            <person name="Fukuda T."/>
            <person name="Manabe T."/>
            <person name="Gomi K."/>
            <person name="Tabuchi M."/>
            <person name="Akimitsu K."/>
            <person name="Kataoka I."/>
        </authorList>
    </citation>
    <scope>NUCLEOTIDE SEQUENCE [LARGE SCALE GENOMIC DNA]</scope>
    <source>
        <strain evidence="4">cv. Fuchu</strain>
    </source>
</reference>
<feature type="compositionally biased region" description="Basic and acidic residues" evidence="1">
    <location>
        <begin position="77"/>
        <end position="86"/>
    </location>
</feature>
<feature type="domain" description="DUF4057" evidence="2">
    <location>
        <begin position="44"/>
        <end position="122"/>
    </location>
</feature>
<dbReference type="EMBL" id="BJWL01000453">
    <property type="protein sequence ID" value="GFS45613.1"/>
    <property type="molecule type" value="Genomic_DNA"/>
</dbReference>
<proteinExistence type="predicted"/>
<gene>
    <name evidence="3" type="ORF">Acr_00g0097040</name>
</gene>
<protein>
    <recommendedName>
        <fullName evidence="2">DUF4057 domain-containing protein</fullName>
    </recommendedName>
</protein>
<feature type="region of interest" description="Disordered" evidence="1">
    <location>
        <begin position="1"/>
        <end position="90"/>
    </location>
</feature>
<feature type="compositionally biased region" description="Polar residues" evidence="1">
    <location>
        <begin position="53"/>
        <end position="65"/>
    </location>
</feature>
<sequence>MAAMPTSTISSTLDESPSTPSFRYRFSHRVHEGRENTAEGTMDRNTPVRKPHTSTANLLTWSENPTAAPGARSAARSHQEQWRETLTHPPQICSPVPKILPYHWMVFGGQVTDEEVESLNKR</sequence>
<feature type="compositionally biased region" description="Polar residues" evidence="1">
    <location>
        <begin position="1"/>
        <end position="21"/>
    </location>
</feature>
<dbReference type="OrthoDB" id="1711230at2759"/>
<evidence type="ECO:0000313" key="3">
    <source>
        <dbReference type="EMBL" id="GFS45613.1"/>
    </source>
</evidence>
<keyword evidence="4" id="KW-1185">Reference proteome</keyword>
<accession>A0A7J0E0M5</accession>
<dbReference type="PANTHER" id="PTHR31132:SF13">
    <property type="entry name" value="N-LYSINE METHYLTRANSFERASE"/>
    <property type="match status" value="1"/>
</dbReference>
<dbReference type="InterPro" id="IPR025131">
    <property type="entry name" value="DUF4057"/>
</dbReference>
<organism evidence="3 4">
    <name type="scientific">Actinidia rufa</name>
    <dbReference type="NCBI Taxonomy" id="165716"/>
    <lineage>
        <taxon>Eukaryota</taxon>
        <taxon>Viridiplantae</taxon>
        <taxon>Streptophyta</taxon>
        <taxon>Embryophyta</taxon>
        <taxon>Tracheophyta</taxon>
        <taxon>Spermatophyta</taxon>
        <taxon>Magnoliopsida</taxon>
        <taxon>eudicotyledons</taxon>
        <taxon>Gunneridae</taxon>
        <taxon>Pentapetalae</taxon>
        <taxon>asterids</taxon>
        <taxon>Ericales</taxon>
        <taxon>Actinidiaceae</taxon>
        <taxon>Actinidia</taxon>
    </lineage>
</organism>
<evidence type="ECO:0000259" key="2">
    <source>
        <dbReference type="Pfam" id="PF13266"/>
    </source>
</evidence>
<evidence type="ECO:0000256" key="1">
    <source>
        <dbReference type="SAM" id="MobiDB-lite"/>
    </source>
</evidence>
<comment type="caution">
    <text evidence="3">The sequence shown here is derived from an EMBL/GenBank/DDBJ whole genome shotgun (WGS) entry which is preliminary data.</text>
</comment>
<dbReference type="PANTHER" id="PTHR31132">
    <property type="entry name" value="N-LYSINE METHYLTRANSFERASE"/>
    <property type="match status" value="1"/>
</dbReference>
<dbReference type="Proteomes" id="UP000585474">
    <property type="component" value="Unassembled WGS sequence"/>
</dbReference>